<dbReference type="EMBL" id="JAPMOS010000003">
    <property type="protein sequence ID" value="KAJ4462292.1"/>
    <property type="molecule type" value="Genomic_DNA"/>
</dbReference>
<feature type="compositionally biased region" description="Low complexity" evidence="1">
    <location>
        <begin position="234"/>
        <end position="268"/>
    </location>
</feature>
<evidence type="ECO:0000313" key="3">
    <source>
        <dbReference type="Proteomes" id="UP001141327"/>
    </source>
</evidence>
<dbReference type="Proteomes" id="UP001141327">
    <property type="component" value="Unassembled WGS sequence"/>
</dbReference>
<evidence type="ECO:0000256" key="1">
    <source>
        <dbReference type="SAM" id="MobiDB-lite"/>
    </source>
</evidence>
<organism evidence="2 3">
    <name type="scientific">Paratrimastix pyriformis</name>
    <dbReference type="NCBI Taxonomy" id="342808"/>
    <lineage>
        <taxon>Eukaryota</taxon>
        <taxon>Metamonada</taxon>
        <taxon>Preaxostyla</taxon>
        <taxon>Paratrimastigidae</taxon>
        <taxon>Paratrimastix</taxon>
    </lineage>
</organism>
<comment type="caution">
    <text evidence="2">The sequence shown here is derived from an EMBL/GenBank/DDBJ whole genome shotgun (WGS) entry which is preliminary data.</text>
</comment>
<proteinExistence type="predicted"/>
<evidence type="ECO:0000313" key="2">
    <source>
        <dbReference type="EMBL" id="KAJ4462292.1"/>
    </source>
</evidence>
<reference evidence="2" key="1">
    <citation type="journal article" date="2022" name="bioRxiv">
        <title>Genomics of Preaxostyla Flagellates Illuminates Evolutionary Transitions and the Path Towards Mitochondrial Loss.</title>
        <authorList>
            <person name="Novak L.V.F."/>
            <person name="Treitli S.C."/>
            <person name="Pyrih J."/>
            <person name="Halakuc P."/>
            <person name="Pipaliya S.V."/>
            <person name="Vacek V."/>
            <person name="Brzon O."/>
            <person name="Soukal P."/>
            <person name="Eme L."/>
            <person name="Dacks J.B."/>
            <person name="Karnkowska A."/>
            <person name="Elias M."/>
            <person name="Hampl V."/>
        </authorList>
    </citation>
    <scope>NUCLEOTIDE SEQUENCE</scope>
    <source>
        <strain evidence="2">RCP-MX</strain>
    </source>
</reference>
<protein>
    <submittedName>
        <fullName evidence="2">Uncharacterized protein</fullName>
    </submittedName>
</protein>
<sequence length="618" mass="64089">MSSAAERELLTFIEDSFAKGPSVSLSYVAFGQHNSLAPEDRAAILSSFVSRLRSECKAKRKILFLDHPSLFLNVEDLRNSIVGFLGLPADQAPGSAKIFSVLPPLGEELVLMIDTGGVVLPNFADHLAGVTRGGLAVVLFHASGTEARATATVGHTQTGIPVAVRRFVWRFDPLQRYDRLIPALYGISPGWLDGAAALVDQLVAAGSLSSPALSLPNPPTGAPEAAAGSPAVQTASPAPMAPTAPTAPTAPAASAASPAPTAPSETAPAPVPTAPLPARPAVPVPLLDAQGLAALGRLFACTQSLARIQQALDVSRQLHFEGPLAHLAGLSPAQFGEAVRSPGHGPQLRMLLARLPSVARCYQGSAWADHPSAEVPLAAAFDPSALPPGAPAPPAELLVAWFGELCAWVRRLGPLTECFLMVAQMAPRLAASQPSRRGAHLPPPHGILGAVVSAVLSERPGPEPREYTDLYRGATNALHNIERDEALRVLRCARGLLTQADRSLVGDGAPLGVLFGPQLAAIEAAARDILEPPKAPPGGLRGPERCVATDARGMMAYMRAHDPEAPTPTVGPTLSALPPPAARSFSHTALVRLPGCQLLAAGSLPEVHLSVGRPPSSA</sequence>
<keyword evidence="3" id="KW-1185">Reference proteome</keyword>
<accession>A0ABQ8UUR7</accession>
<name>A0ABQ8UUR7_9EUKA</name>
<gene>
    <name evidence="2" type="ORF">PAPYR_898</name>
</gene>
<feature type="region of interest" description="Disordered" evidence="1">
    <location>
        <begin position="214"/>
        <end position="274"/>
    </location>
</feature>